<evidence type="ECO:0000259" key="1">
    <source>
        <dbReference type="Pfam" id="PF12728"/>
    </source>
</evidence>
<evidence type="ECO:0000313" key="2">
    <source>
        <dbReference type="EMBL" id="UFP96491.1"/>
    </source>
</evidence>
<dbReference type="Proteomes" id="UP001054846">
    <property type="component" value="Chromosome"/>
</dbReference>
<proteinExistence type="predicted"/>
<dbReference type="InterPro" id="IPR010093">
    <property type="entry name" value="SinI_DNA-bd"/>
</dbReference>
<name>A0ABY3PRY8_9CYAN</name>
<organism evidence="2 3">
    <name type="scientific">Gloeobacter morelensis MG652769</name>
    <dbReference type="NCBI Taxonomy" id="2781736"/>
    <lineage>
        <taxon>Bacteria</taxon>
        <taxon>Bacillati</taxon>
        <taxon>Cyanobacteriota</taxon>
        <taxon>Cyanophyceae</taxon>
        <taxon>Gloeobacterales</taxon>
        <taxon>Gloeobacteraceae</taxon>
        <taxon>Gloeobacter</taxon>
        <taxon>Gloeobacter morelensis</taxon>
    </lineage>
</organism>
<sequence length="161" mass="18394">MSKLEAIKERVAATEQEIPAIARLAKALKAESAQAKLIGPDGDEIELPESVYHLLRHVVYMMQNRQAITITPAEHELSTQEAAEFLNVSRPFLYKLLQEGQIPYHMVGTHKRIQFEDLMLYKGMRDHKRREGLKRLTQMSEAMGLYDEEDEVDAQDSSPTV</sequence>
<dbReference type="InterPro" id="IPR041657">
    <property type="entry name" value="HTH_17"/>
</dbReference>
<reference evidence="2 3" key="1">
    <citation type="journal article" date="2021" name="Genome Biol. Evol.">
        <title>Complete Genome Sequencing of a Novel Gloeobacter Species from a Waterfall Cave in Mexico.</title>
        <authorList>
            <person name="Saw J.H."/>
            <person name="Cardona T."/>
            <person name="Montejano G."/>
        </authorList>
    </citation>
    <scope>NUCLEOTIDE SEQUENCE [LARGE SCALE GENOMIC DNA]</scope>
    <source>
        <strain evidence="2">MG652769</strain>
    </source>
</reference>
<dbReference type="NCBIfam" id="TIGR01764">
    <property type="entry name" value="excise"/>
    <property type="match status" value="1"/>
</dbReference>
<dbReference type="RefSeq" id="WP_230843729.1">
    <property type="nucleotide sequence ID" value="NZ_CP063845.1"/>
</dbReference>
<accession>A0ABY3PRY8</accession>
<protein>
    <submittedName>
        <fullName evidence="2">Helix-turn-helix domain-containing protein</fullName>
    </submittedName>
</protein>
<feature type="domain" description="Helix-turn-helix" evidence="1">
    <location>
        <begin position="77"/>
        <end position="121"/>
    </location>
</feature>
<gene>
    <name evidence="2" type="ORF">ISF26_09875</name>
</gene>
<dbReference type="EMBL" id="CP063845">
    <property type="protein sequence ID" value="UFP96491.1"/>
    <property type="molecule type" value="Genomic_DNA"/>
</dbReference>
<evidence type="ECO:0000313" key="3">
    <source>
        <dbReference type="Proteomes" id="UP001054846"/>
    </source>
</evidence>
<dbReference type="Pfam" id="PF12728">
    <property type="entry name" value="HTH_17"/>
    <property type="match status" value="1"/>
</dbReference>
<keyword evidence="3" id="KW-1185">Reference proteome</keyword>